<feature type="transmembrane region" description="Helical" evidence="2">
    <location>
        <begin position="127"/>
        <end position="154"/>
    </location>
</feature>
<evidence type="ECO:0000256" key="1">
    <source>
        <dbReference type="SAM" id="MobiDB-lite"/>
    </source>
</evidence>
<feature type="transmembrane region" description="Helical" evidence="2">
    <location>
        <begin position="49"/>
        <end position="72"/>
    </location>
</feature>
<keyword evidence="2" id="KW-0472">Membrane</keyword>
<evidence type="ECO:0000256" key="2">
    <source>
        <dbReference type="SAM" id="Phobius"/>
    </source>
</evidence>
<keyword evidence="4" id="KW-1185">Reference proteome</keyword>
<organism evidence="3 4">
    <name type="scientific">Krasilnikoviella flava</name>
    <dbReference type="NCBI Taxonomy" id="526729"/>
    <lineage>
        <taxon>Bacteria</taxon>
        <taxon>Bacillati</taxon>
        <taxon>Actinomycetota</taxon>
        <taxon>Actinomycetes</taxon>
        <taxon>Micrococcales</taxon>
        <taxon>Promicromonosporaceae</taxon>
        <taxon>Krasilnikoviella</taxon>
    </lineage>
</organism>
<dbReference type="STRING" id="526729.SAMN04324258_3225"/>
<protein>
    <recommendedName>
        <fullName evidence="5">Small multidrug efflux protein</fullName>
    </recommendedName>
</protein>
<keyword evidence="2" id="KW-1133">Transmembrane helix</keyword>
<keyword evidence="2" id="KW-0812">Transmembrane</keyword>
<evidence type="ECO:0008006" key="5">
    <source>
        <dbReference type="Google" id="ProtNLM"/>
    </source>
</evidence>
<name>A0A1T5L9V9_9MICO</name>
<sequence length="186" mass="19167">MDLVDSLQNLVGQVPDLLQPLIVAAAGAIPFVEGEGGVAIGILGGINPVVATVAAMAGNFLSVALLVLLGSGARDAVVTRRRASTRARAEATVGGPPTRGPRPTVPETDDARAVARRAKFQRAYERYGVPGVSLLGPLVLPTQFTATMLAATGIGKARILVWQATAIVIWTTATALIISGVLQVVR</sequence>
<evidence type="ECO:0000313" key="3">
    <source>
        <dbReference type="EMBL" id="SKC72836.1"/>
    </source>
</evidence>
<accession>A0A1T5L9V9</accession>
<dbReference type="Proteomes" id="UP000189777">
    <property type="component" value="Unassembled WGS sequence"/>
</dbReference>
<gene>
    <name evidence="3" type="ORF">SAMN04324258_3225</name>
</gene>
<feature type="region of interest" description="Disordered" evidence="1">
    <location>
        <begin position="86"/>
        <end position="111"/>
    </location>
</feature>
<dbReference type="EMBL" id="FUZQ01000005">
    <property type="protein sequence ID" value="SKC72836.1"/>
    <property type="molecule type" value="Genomic_DNA"/>
</dbReference>
<proteinExistence type="predicted"/>
<feature type="transmembrane region" description="Helical" evidence="2">
    <location>
        <begin position="160"/>
        <end position="185"/>
    </location>
</feature>
<dbReference type="OrthoDB" id="4570818at2"/>
<reference evidence="3 4" key="1">
    <citation type="submission" date="2017-02" db="EMBL/GenBank/DDBJ databases">
        <authorList>
            <person name="Peterson S.W."/>
        </authorList>
    </citation>
    <scope>NUCLEOTIDE SEQUENCE [LARGE SCALE GENOMIC DNA]</scope>
    <source>
        <strain evidence="3 4">DSM 21481</strain>
    </source>
</reference>
<evidence type="ECO:0000313" key="4">
    <source>
        <dbReference type="Proteomes" id="UP000189777"/>
    </source>
</evidence>
<dbReference type="AlphaFoldDB" id="A0A1T5L9V9"/>
<dbReference type="RefSeq" id="WP_079575451.1">
    <property type="nucleotide sequence ID" value="NZ_FUZQ01000005.1"/>
</dbReference>